<reference evidence="6" key="1">
    <citation type="journal article" date="2019" name="Int. J. Syst. Evol. Microbiol.">
        <title>The Global Catalogue of Microorganisms (GCM) 10K type strain sequencing project: providing services to taxonomists for standard genome sequencing and annotation.</title>
        <authorList>
            <consortium name="The Broad Institute Genomics Platform"/>
            <consortium name="The Broad Institute Genome Sequencing Center for Infectious Disease"/>
            <person name="Wu L."/>
            <person name="Ma J."/>
        </authorList>
    </citation>
    <scope>NUCLEOTIDE SEQUENCE [LARGE SCALE GENOMIC DNA]</scope>
    <source>
        <strain evidence="6">KCTC 23098</strain>
    </source>
</reference>
<evidence type="ECO:0000313" key="5">
    <source>
        <dbReference type="EMBL" id="MFD2961394.1"/>
    </source>
</evidence>
<evidence type="ECO:0000256" key="2">
    <source>
        <dbReference type="ARBA" id="ARBA00023125"/>
    </source>
</evidence>
<evidence type="ECO:0000256" key="3">
    <source>
        <dbReference type="ARBA" id="ARBA00023172"/>
    </source>
</evidence>
<dbReference type="Proteomes" id="UP001597560">
    <property type="component" value="Unassembled WGS sequence"/>
</dbReference>
<dbReference type="PANTHER" id="PTHR30349:SF64">
    <property type="entry name" value="PROPHAGE INTEGRASE INTD-RELATED"/>
    <property type="match status" value="1"/>
</dbReference>
<keyword evidence="2" id="KW-0238">DNA-binding</keyword>
<evidence type="ECO:0000259" key="4">
    <source>
        <dbReference type="PROSITE" id="PS51898"/>
    </source>
</evidence>
<feature type="domain" description="Tyr recombinase" evidence="4">
    <location>
        <begin position="220"/>
        <end position="391"/>
    </location>
</feature>
<dbReference type="CDD" id="cd01185">
    <property type="entry name" value="INTN1_C_like"/>
    <property type="match status" value="1"/>
</dbReference>
<dbReference type="Gene3D" id="1.10.150.130">
    <property type="match status" value="1"/>
</dbReference>
<keyword evidence="3" id="KW-0233">DNA recombination</keyword>
<organism evidence="5 6">
    <name type="scientific">Olivibacter jilunii</name>
    <dbReference type="NCBI Taxonomy" id="985016"/>
    <lineage>
        <taxon>Bacteria</taxon>
        <taxon>Pseudomonadati</taxon>
        <taxon>Bacteroidota</taxon>
        <taxon>Sphingobacteriia</taxon>
        <taxon>Sphingobacteriales</taxon>
        <taxon>Sphingobacteriaceae</taxon>
        <taxon>Olivibacter</taxon>
    </lineage>
</organism>
<dbReference type="PANTHER" id="PTHR30349">
    <property type="entry name" value="PHAGE INTEGRASE-RELATED"/>
    <property type="match status" value="1"/>
</dbReference>
<accession>A0ABW6AZI3</accession>
<dbReference type="InterPro" id="IPR002104">
    <property type="entry name" value="Integrase_catalytic"/>
</dbReference>
<dbReference type="InterPro" id="IPR013762">
    <property type="entry name" value="Integrase-like_cat_sf"/>
</dbReference>
<dbReference type="Pfam" id="PF13102">
    <property type="entry name" value="Phage_int_SAM_5"/>
    <property type="match status" value="1"/>
</dbReference>
<proteinExistence type="inferred from homology"/>
<keyword evidence="6" id="KW-1185">Reference proteome</keyword>
<dbReference type="InterPro" id="IPR010998">
    <property type="entry name" value="Integrase_recombinase_N"/>
</dbReference>
<gene>
    <name evidence="5" type="ORF">ACFS6J_06340</name>
</gene>
<dbReference type="InterPro" id="IPR050090">
    <property type="entry name" value="Tyrosine_recombinase_XerCD"/>
</dbReference>
<protein>
    <submittedName>
        <fullName evidence="5">Site-specific integrase</fullName>
    </submittedName>
</protein>
<dbReference type="Pfam" id="PF00589">
    <property type="entry name" value="Phage_integrase"/>
    <property type="match status" value="1"/>
</dbReference>
<dbReference type="InterPro" id="IPR011010">
    <property type="entry name" value="DNA_brk_join_enz"/>
</dbReference>
<dbReference type="Gene3D" id="1.10.443.10">
    <property type="entry name" value="Intergrase catalytic core"/>
    <property type="match status" value="1"/>
</dbReference>
<dbReference type="EMBL" id="JBHUPA010000002">
    <property type="protein sequence ID" value="MFD2961394.1"/>
    <property type="molecule type" value="Genomic_DNA"/>
</dbReference>
<sequence>MFSFNTRLYVNKQRISADGSVSLYLMVYISRPGIHEKHPFPLMIRWPLHKIDLKANRLKSRFKDDPDVNDYNLMILSEMNKHNEAAKRFRLTGKVINMDAFRREMRVIDYSKNLVGYMLYMRKERFVAKEIEEQTYKNHGSTVESIVQFGMKCGLSSNFDQVSLKWMNRYKRFLLDEGLKVLTIWTRIRDVKSYLNLAAKEKTIYVDQEAADFSNPEPETETVYLDHDELKRFMQIYDPGSFSEIEINVWKGFLFTCFTSLRISDLYRAGADWLYLDDFLLFTPKKNGKRNPKYLQIPLVPIAKQLIDLTTEKFFELPSEQEYNRTLKDLAKRAGIKKNLTSHVGRHTFGFLYMEQTNDIYGLKKILGHKKLETTMRYAHISKQYKLRQAMKIQSGLDERLQRAVNGPLKRSQTILSIRN</sequence>
<dbReference type="InterPro" id="IPR025269">
    <property type="entry name" value="SAM-like_dom"/>
</dbReference>
<name>A0ABW6AZI3_9SPHI</name>
<dbReference type="RefSeq" id="WP_377609577.1">
    <property type="nucleotide sequence ID" value="NZ_JBHUPA010000002.1"/>
</dbReference>
<evidence type="ECO:0000313" key="6">
    <source>
        <dbReference type="Proteomes" id="UP001597560"/>
    </source>
</evidence>
<dbReference type="SUPFAM" id="SSF56349">
    <property type="entry name" value="DNA breaking-rejoining enzymes"/>
    <property type="match status" value="1"/>
</dbReference>
<evidence type="ECO:0000256" key="1">
    <source>
        <dbReference type="ARBA" id="ARBA00008857"/>
    </source>
</evidence>
<comment type="similarity">
    <text evidence="1">Belongs to the 'phage' integrase family.</text>
</comment>
<dbReference type="PROSITE" id="PS51898">
    <property type="entry name" value="TYR_RECOMBINASE"/>
    <property type="match status" value="1"/>
</dbReference>
<comment type="caution">
    <text evidence="5">The sequence shown here is derived from an EMBL/GenBank/DDBJ whole genome shotgun (WGS) entry which is preliminary data.</text>
</comment>